<gene>
    <name evidence="1" type="ORF">EAS61_41485</name>
</gene>
<dbReference type="CDD" id="cd06325">
    <property type="entry name" value="PBP1_ABC_unchar_transporter"/>
    <property type="match status" value="1"/>
</dbReference>
<accession>A0A4Q0Q3Y3</accession>
<dbReference type="Gene3D" id="3.40.50.2300">
    <property type="match status" value="2"/>
</dbReference>
<dbReference type="PANTHER" id="PTHR35271">
    <property type="entry name" value="ABC TRANSPORTER, SUBSTRATE-BINDING LIPOPROTEIN-RELATED"/>
    <property type="match status" value="1"/>
</dbReference>
<evidence type="ECO:0000313" key="2">
    <source>
        <dbReference type="Proteomes" id="UP000290174"/>
    </source>
</evidence>
<dbReference type="AlphaFoldDB" id="A0A4Q0Q3Y3"/>
<dbReference type="Proteomes" id="UP000290174">
    <property type="component" value="Unassembled WGS sequence"/>
</dbReference>
<name>A0A4Q0Q3Y3_9BRAD</name>
<comment type="caution">
    <text evidence="1">The sequence shown here is derived from an EMBL/GenBank/DDBJ whole genome shotgun (WGS) entry which is preliminary data.</text>
</comment>
<evidence type="ECO:0008006" key="3">
    <source>
        <dbReference type="Google" id="ProtNLM"/>
    </source>
</evidence>
<dbReference type="Pfam" id="PF04392">
    <property type="entry name" value="ABC_sub_bind"/>
    <property type="match status" value="1"/>
</dbReference>
<proteinExistence type="predicted"/>
<protein>
    <recommendedName>
        <fullName evidence="3">ABC transporter substrate-binding protein</fullName>
    </recommendedName>
</protein>
<dbReference type="EMBL" id="RKMK01000105">
    <property type="protein sequence ID" value="RXG83648.1"/>
    <property type="molecule type" value="Genomic_DNA"/>
</dbReference>
<dbReference type="PANTHER" id="PTHR35271:SF1">
    <property type="entry name" value="ABC TRANSPORTER, SUBSTRATE-BINDING LIPOPROTEIN"/>
    <property type="match status" value="1"/>
</dbReference>
<organism evidence="1 2">
    <name type="scientific">Bradyrhizobium zhanjiangense</name>
    <dbReference type="NCBI Taxonomy" id="1325107"/>
    <lineage>
        <taxon>Bacteria</taxon>
        <taxon>Pseudomonadati</taxon>
        <taxon>Pseudomonadota</taxon>
        <taxon>Alphaproteobacteria</taxon>
        <taxon>Hyphomicrobiales</taxon>
        <taxon>Nitrobacteraceae</taxon>
        <taxon>Bradyrhizobium</taxon>
    </lineage>
</organism>
<sequence>MCSRALGTDMKRRAFITALGAAAAWPLAASGQTLARSVHVVLLSPVDPSGLAGLRKNLQDLGYVEGRNIRLDVRSAGGQIDRLPELAEAVVREGGIDAILAQSFPAAIAAYRATQTIPIVAIVGIDPVASGLAESLAHPGHNVTGIAIFAEETDIKLVELLREIAPRAVRLAAVTAITGGGNLSLGAVQDTGRKLGFDVEIIKIADPADLATALSPEVLSRFDAFMFPPDVVLSGHKAEVVKLIGLSNKPAVFPSSDWAESGGLLSFGPDLAEVGRHMILQLDRVLKGEKPRDLPFERPTKFALNINLHTARAMGIELSPTLLVRAEKVID</sequence>
<reference evidence="1 2" key="1">
    <citation type="submission" date="2018-11" db="EMBL/GenBank/DDBJ databases">
        <title>Bradyrhizobium sp. nov., isolated from effective nodules of peanut in China.</title>
        <authorList>
            <person name="Li Y."/>
        </authorList>
    </citation>
    <scope>NUCLEOTIDE SEQUENCE [LARGE SCALE GENOMIC DNA]</scope>
    <source>
        <strain evidence="1 2">CCBAU 51770</strain>
    </source>
</reference>
<evidence type="ECO:0000313" key="1">
    <source>
        <dbReference type="EMBL" id="RXG83648.1"/>
    </source>
</evidence>
<dbReference type="InterPro" id="IPR007487">
    <property type="entry name" value="ABC_transpt-TYRBP-like"/>
</dbReference>